<sequence>MGYIYKVAVPQGRWPTARALDAAIERSAGVRILVRSDRADNAFGTAPDESLAVLVDDCPHILDSRDYVFDADEDLFELRDIMRDAGMDIAQLEGAHVFSTTAYRDERDWRVAGALMKALVREFGGYGMDFQTNTAGTLDWADGLDEMLAADRNAYLALEADIESRQQENVSEHELRRRAFDRLSELFGNRGVVPGRRHTDI</sequence>
<dbReference type="Proteomes" id="UP000429229">
    <property type="component" value="Unassembled WGS sequence"/>
</dbReference>
<proteinExistence type="predicted"/>
<evidence type="ECO:0000313" key="2">
    <source>
        <dbReference type="Proteomes" id="UP000429229"/>
    </source>
</evidence>
<dbReference type="RefSeq" id="WP_160617365.1">
    <property type="nucleotide sequence ID" value="NZ_WTYR01000001.1"/>
</dbReference>
<dbReference type="OrthoDB" id="7589481at2"/>
<protein>
    <submittedName>
        <fullName evidence="1">Uncharacterized protein</fullName>
    </submittedName>
</protein>
<reference evidence="1 2" key="1">
    <citation type="submission" date="2019-12" db="EMBL/GenBank/DDBJ databases">
        <title>Genomic-based taxomic classification of the family Erythrobacteraceae.</title>
        <authorList>
            <person name="Xu L."/>
        </authorList>
    </citation>
    <scope>NUCLEOTIDE SEQUENCE [LARGE SCALE GENOMIC DNA]</scope>
    <source>
        <strain evidence="1 2">LMG 29519</strain>
    </source>
</reference>
<organism evidence="1 2">
    <name type="scientific">Alteriqipengyuania halimionae</name>
    <dbReference type="NCBI Taxonomy" id="1926630"/>
    <lineage>
        <taxon>Bacteria</taxon>
        <taxon>Pseudomonadati</taxon>
        <taxon>Pseudomonadota</taxon>
        <taxon>Alphaproteobacteria</taxon>
        <taxon>Sphingomonadales</taxon>
        <taxon>Erythrobacteraceae</taxon>
        <taxon>Alteriqipengyuania</taxon>
    </lineage>
</organism>
<keyword evidence="2" id="KW-1185">Reference proteome</keyword>
<name>A0A6I4U469_9SPHN</name>
<accession>A0A6I4U469</accession>
<evidence type="ECO:0000313" key="1">
    <source>
        <dbReference type="EMBL" id="MXP10800.1"/>
    </source>
</evidence>
<dbReference type="AlphaFoldDB" id="A0A6I4U469"/>
<comment type="caution">
    <text evidence="1">The sequence shown here is derived from an EMBL/GenBank/DDBJ whole genome shotgun (WGS) entry which is preliminary data.</text>
</comment>
<dbReference type="EMBL" id="WTYR01000001">
    <property type="protein sequence ID" value="MXP10800.1"/>
    <property type="molecule type" value="Genomic_DNA"/>
</dbReference>
<gene>
    <name evidence="1" type="ORF">GRI68_11485</name>
</gene>